<organism evidence="2 3">
    <name type="scientific">Hoeflea marina</name>
    <dbReference type="NCBI Taxonomy" id="274592"/>
    <lineage>
        <taxon>Bacteria</taxon>
        <taxon>Pseudomonadati</taxon>
        <taxon>Pseudomonadota</taxon>
        <taxon>Alphaproteobacteria</taxon>
        <taxon>Hyphomicrobiales</taxon>
        <taxon>Rhizobiaceae</taxon>
        <taxon>Hoeflea</taxon>
    </lineage>
</organism>
<sequence>MPEWLAEIGDLNRYAQIATICGFLLALITAILVLVGKFFSVLRGLLSGIFWVARGFKRRQPEPIRVVLEQPAVPLPVLQPKFRPGPINLPAGRPVVGREAEVAELRRKLLASTEGNVSVTNSGAVLRGQGGLGKSTLARRYAELHGGDYNGVVWVEALNRQAIIEGLVALCAHVEQPVPDVPQLQHAQAVLAGIARSGQAWLFIYDNVEDYADLKGLLPPPGTHLIVTTRQGAGWPGFAVMLLDRLSFEAEGSPAVRLLMQEAGREDGASEARALAEDLGGLPLALVVAGRLIQATGEGFGAYRARLDDILRQAPQNEDYRTSAMGAVQLSYDRLSGDARMVADLCAWWAPDGLEPRLLTDAPQGWLWDRWLQDIAVPVQLLAADAGRVRAGFAELASRSLLDGRSGSWSMHLMTATSLRHLQSELGDSETAMAASALLAAVYPGGRDGPHQPSTWPLFARLTPHVRAILAAGAAPATEAMDFLHNQSAVYLDKIADYPGGLEMARASLVLKQQLLPENHRDIAVGFANLGVALMRTGQMPEAEVNLRRAVVLDEMHRPGSLDLADHYEMHGGALFRLAEAGERGAFGKAVKRNQQALILYRRLAGRNSWQTAQSLHSLAFLRNRQGRKIVAGLLADAALRIGREALDAGDARLGPLLVNLGSIWLLSGYPDRALPLLRDALQLWQNVFAAHPQHPNTRDTASWLIPCLVALGLAGDRTADLRAEARALCERYGFDFADMEEIAKQYV</sequence>
<dbReference type="InterPro" id="IPR019734">
    <property type="entry name" value="TPR_rpt"/>
</dbReference>
<dbReference type="Pfam" id="PF13374">
    <property type="entry name" value="TPR_10"/>
    <property type="match status" value="1"/>
</dbReference>
<accession>A0A317PFV2</accession>
<evidence type="ECO:0000256" key="1">
    <source>
        <dbReference type="SAM" id="Phobius"/>
    </source>
</evidence>
<dbReference type="PANTHER" id="PTHR47691:SF3">
    <property type="entry name" value="HTH-TYPE TRANSCRIPTIONAL REGULATOR RV0890C-RELATED"/>
    <property type="match status" value="1"/>
</dbReference>
<keyword evidence="1" id="KW-1133">Transmembrane helix</keyword>
<dbReference type="InterPro" id="IPR027417">
    <property type="entry name" value="P-loop_NTPase"/>
</dbReference>
<dbReference type="SUPFAM" id="SSF48452">
    <property type="entry name" value="TPR-like"/>
    <property type="match status" value="2"/>
</dbReference>
<dbReference type="Gene3D" id="1.25.40.10">
    <property type="entry name" value="Tetratricopeptide repeat domain"/>
    <property type="match status" value="2"/>
</dbReference>
<dbReference type="OrthoDB" id="9787760at2"/>
<dbReference type="Proteomes" id="UP000246352">
    <property type="component" value="Unassembled WGS sequence"/>
</dbReference>
<dbReference type="RefSeq" id="WP_110033097.1">
    <property type="nucleotide sequence ID" value="NZ_QGTR01000004.1"/>
</dbReference>
<keyword evidence="1" id="KW-0812">Transmembrane</keyword>
<gene>
    <name evidence="2" type="ORF">DFR52_104226</name>
</gene>
<evidence type="ECO:0000313" key="3">
    <source>
        <dbReference type="Proteomes" id="UP000246352"/>
    </source>
</evidence>
<dbReference type="PANTHER" id="PTHR47691">
    <property type="entry name" value="REGULATOR-RELATED"/>
    <property type="match status" value="1"/>
</dbReference>
<comment type="caution">
    <text evidence="2">The sequence shown here is derived from an EMBL/GenBank/DDBJ whole genome shotgun (WGS) entry which is preliminary data.</text>
</comment>
<dbReference type="EMBL" id="QGTR01000004">
    <property type="protein sequence ID" value="PWV98935.1"/>
    <property type="molecule type" value="Genomic_DNA"/>
</dbReference>
<dbReference type="PRINTS" id="PR00364">
    <property type="entry name" value="DISEASERSIST"/>
</dbReference>
<dbReference type="SMART" id="SM00028">
    <property type="entry name" value="TPR"/>
    <property type="match status" value="2"/>
</dbReference>
<name>A0A317PFV2_9HYPH</name>
<dbReference type="SUPFAM" id="SSF52540">
    <property type="entry name" value="P-loop containing nucleoside triphosphate hydrolases"/>
    <property type="match status" value="1"/>
</dbReference>
<protein>
    <submittedName>
        <fullName evidence="2">NB-ARC domain-containing protein</fullName>
    </submittedName>
</protein>
<feature type="transmembrane region" description="Helical" evidence="1">
    <location>
        <begin position="14"/>
        <end position="35"/>
    </location>
</feature>
<dbReference type="AlphaFoldDB" id="A0A317PFV2"/>
<keyword evidence="3" id="KW-1185">Reference proteome</keyword>
<dbReference type="InterPro" id="IPR011990">
    <property type="entry name" value="TPR-like_helical_dom_sf"/>
</dbReference>
<reference evidence="2 3" key="1">
    <citation type="submission" date="2018-05" db="EMBL/GenBank/DDBJ databases">
        <title>Genomic Encyclopedia of Type Strains, Phase IV (KMG-IV): sequencing the most valuable type-strain genomes for metagenomic binning, comparative biology and taxonomic classification.</title>
        <authorList>
            <person name="Goeker M."/>
        </authorList>
    </citation>
    <scope>NUCLEOTIDE SEQUENCE [LARGE SCALE GENOMIC DNA]</scope>
    <source>
        <strain evidence="2 3">DSM 16791</strain>
    </source>
</reference>
<proteinExistence type="predicted"/>
<dbReference type="Gene3D" id="3.40.50.300">
    <property type="entry name" value="P-loop containing nucleotide triphosphate hydrolases"/>
    <property type="match status" value="1"/>
</dbReference>
<evidence type="ECO:0000313" key="2">
    <source>
        <dbReference type="EMBL" id="PWV98935.1"/>
    </source>
</evidence>
<keyword evidence="1" id="KW-0472">Membrane</keyword>